<dbReference type="Proteomes" id="UP000253153">
    <property type="component" value="Unassembled WGS sequence"/>
</dbReference>
<name>A0A366QVW7_9HYPO</name>
<dbReference type="EMBL" id="QKXC01000285">
    <property type="protein sequence ID" value="RBR08368.1"/>
    <property type="molecule type" value="Genomic_DNA"/>
</dbReference>
<sequence length="196" mass="22274">MAIFLPDQTWRDIESLIREALSARETYRTQAQNARTSAAAWKPVMKLLSKFPENTFNHTEVTDINPYGREVLVAFTEGIWAFSLGPILHDLDCPQTATDLYSYFAQDLYQVWYNTDGRGRTYATLFSEVTNSVADYNLITMDAVARQGLVNSPRAAMAAHAWIITNAMHGNNDWEMIQRARELWEARCGPFVVATN</sequence>
<dbReference type="AlphaFoldDB" id="A0A366QVW7"/>
<accession>A0A366QVW7</accession>
<dbReference type="OrthoDB" id="4791758at2759"/>
<comment type="caution">
    <text evidence="1">The sequence shown here is derived from an EMBL/GenBank/DDBJ whole genome shotgun (WGS) entry which is preliminary data.</text>
</comment>
<organism evidence="1 2">
    <name type="scientific">Fusarium coffeatum</name>
    <dbReference type="NCBI Taxonomy" id="231269"/>
    <lineage>
        <taxon>Eukaryota</taxon>
        <taxon>Fungi</taxon>
        <taxon>Dikarya</taxon>
        <taxon>Ascomycota</taxon>
        <taxon>Pezizomycotina</taxon>
        <taxon>Sordariomycetes</taxon>
        <taxon>Hypocreomycetidae</taxon>
        <taxon>Hypocreales</taxon>
        <taxon>Nectriaceae</taxon>
        <taxon>Fusarium</taxon>
        <taxon>Fusarium incarnatum-equiseti species complex</taxon>
    </lineage>
</organism>
<evidence type="ECO:0000313" key="1">
    <source>
        <dbReference type="EMBL" id="RBR08368.1"/>
    </source>
</evidence>
<proteinExistence type="predicted"/>
<evidence type="ECO:0000313" key="2">
    <source>
        <dbReference type="Proteomes" id="UP000253153"/>
    </source>
</evidence>
<dbReference type="RefSeq" id="XP_031011535.1">
    <property type="nucleotide sequence ID" value="XM_031164407.1"/>
</dbReference>
<dbReference type="GeneID" id="41999703"/>
<protein>
    <submittedName>
        <fullName evidence="1">Uncharacterized protein</fullName>
    </submittedName>
</protein>
<keyword evidence="2" id="KW-1185">Reference proteome</keyword>
<gene>
    <name evidence="1" type="ORF">FIESC28_10273</name>
</gene>
<reference evidence="1 2" key="1">
    <citation type="submission" date="2018-06" db="EMBL/GenBank/DDBJ databases">
        <title>Fusarium incarnatum-equiseti species complex species 28.</title>
        <authorList>
            <person name="Gardiner D.M."/>
        </authorList>
    </citation>
    <scope>NUCLEOTIDE SEQUENCE [LARGE SCALE GENOMIC DNA]</scope>
    <source>
        <strain evidence="1 2">FIESC_28</strain>
    </source>
</reference>